<organism evidence="2 3">
    <name type="scientific">Volvox africanus</name>
    <dbReference type="NCBI Taxonomy" id="51714"/>
    <lineage>
        <taxon>Eukaryota</taxon>
        <taxon>Viridiplantae</taxon>
        <taxon>Chlorophyta</taxon>
        <taxon>core chlorophytes</taxon>
        <taxon>Chlorophyceae</taxon>
        <taxon>CS clade</taxon>
        <taxon>Chlamydomonadales</taxon>
        <taxon>Volvocaceae</taxon>
        <taxon>Volvox</taxon>
    </lineage>
</organism>
<protein>
    <submittedName>
        <fullName evidence="2">Uncharacterized protein</fullName>
    </submittedName>
</protein>
<accession>A0ABQ5SII4</accession>
<evidence type="ECO:0000313" key="2">
    <source>
        <dbReference type="EMBL" id="GLI69783.1"/>
    </source>
</evidence>
<feature type="region of interest" description="Disordered" evidence="1">
    <location>
        <begin position="184"/>
        <end position="206"/>
    </location>
</feature>
<feature type="compositionally biased region" description="Polar residues" evidence="1">
    <location>
        <begin position="185"/>
        <end position="201"/>
    </location>
</feature>
<feature type="region of interest" description="Disordered" evidence="1">
    <location>
        <begin position="710"/>
        <end position="734"/>
    </location>
</feature>
<gene>
    <name evidence="2" type="ORF">VaNZ11_014476</name>
</gene>
<proteinExistence type="predicted"/>
<dbReference type="EMBL" id="BSDZ01000086">
    <property type="protein sequence ID" value="GLI69783.1"/>
    <property type="molecule type" value="Genomic_DNA"/>
</dbReference>
<name>A0ABQ5SII4_9CHLO</name>
<evidence type="ECO:0000256" key="1">
    <source>
        <dbReference type="SAM" id="MobiDB-lite"/>
    </source>
</evidence>
<feature type="compositionally biased region" description="Low complexity" evidence="1">
    <location>
        <begin position="631"/>
        <end position="654"/>
    </location>
</feature>
<feature type="region of interest" description="Disordered" evidence="1">
    <location>
        <begin position="628"/>
        <end position="654"/>
    </location>
</feature>
<comment type="caution">
    <text evidence="2">The sequence shown here is derived from an EMBL/GenBank/DDBJ whole genome shotgun (WGS) entry which is preliminary data.</text>
</comment>
<evidence type="ECO:0000313" key="3">
    <source>
        <dbReference type="Proteomes" id="UP001165090"/>
    </source>
</evidence>
<feature type="region of interest" description="Disordered" evidence="1">
    <location>
        <begin position="899"/>
        <end position="922"/>
    </location>
</feature>
<dbReference type="Proteomes" id="UP001165090">
    <property type="component" value="Unassembled WGS sequence"/>
</dbReference>
<keyword evidence="3" id="KW-1185">Reference proteome</keyword>
<sequence>MAGFANTSEKYSSYQLRRYQSLSSITNELKALELRNIVAAKVAVPGHVLVRRPRKLDGHRQRRAAQVAHTIAKYRPQLRAEATSAAVGASTPLHAYRRVQANRATCCPTRTSDRDIRNASGCLNTSKHVSSVKNSRDDKVPEGLSADVDMEWVSMVTVTIPRFYRLYVELPKILPDKREEITANGGFSTSTDQGSDSNGAQGSDKFHDIRRVLTNIRQHLSRNPAGDISQRLLASSPYTQCAAAASRPFTLQTIYTGVADKNLESVSGRAAVLIGVHGALAMAERLGEEPRSSENSLTGTDKNRRSSSMVPCRSEREAHMRSAMVLADALLQHRGAGTLTLPELRCLVTIITQLQSSVTLLLTGAAATDRAAAATSLELLVVLARTLASCPMPGLAEFENINWELCRVLLLQHQAGIQAAMDEAEDLHTRRPLRFINLYVRGFSTSFSKDALPLVPQSARPGPAPGLVCPASWVGSLRVGSHGSLEGAGVTPHLVAGQMTKVLLRRWGALGGRETPLCLTSATHEEERTELARMLLAAALDGCRHSLVAVGGRTMKTVLTNIAALGCVREDSAKLVAAFTDTAALAAGATEKVGDGLRQGPLADDNASRESIAALSLDIDGATSNGHKRASSCGSATSNGNSNNSSNWRRGSNNSISTSSVGSISCASSSSPSGVLCDGLMGVRLMTSAQLVMQHCREPAAILGTSEITMETGAPRGGDQPAGLSDGQQKQQQQKLDPFWLPEGVPSVAAVTLLPLPAALSHHIALASVPSNNHVISARVRGDTKEQHSTDVSGFGQWLRRHHALSMMALTDGGVERMVLLAAQVSLELLREGIDVVMVPELYQQLEQKHLKDIQDFIGLSIIDHPDVGVQGRSSDTDLHQRGAATDTADVGSCALVQAAAGPSPPHDNLQRDLPQKPDQRARLNPNWQSQRRMVLNGVISTLLDLRGSSLNYVKFVDHGMSEQPIGTESGSAEEMARKVPTSVWNGLRDAVEKRRCWLCGNSRPVWLKLTLMAFEIGHGGELGKPLPLQVDSPFKRFREWRDILVGAGASVR</sequence>
<feature type="region of interest" description="Disordered" evidence="1">
    <location>
        <begin position="285"/>
        <end position="312"/>
    </location>
</feature>
<feature type="compositionally biased region" description="Basic and acidic residues" evidence="1">
    <location>
        <begin position="909"/>
        <end position="922"/>
    </location>
</feature>
<reference evidence="2 3" key="1">
    <citation type="journal article" date="2023" name="IScience">
        <title>Expanded male sex-determining region conserved during the evolution of homothallism in the green alga Volvox.</title>
        <authorList>
            <person name="Yamamoto K."/>
            <person name="Matsuzaki R."/>
            <person name="Mahakham W."/>
            <person name="Heman W."/>
            <person name="Sekimoto H."/>
            <person name="Kawachi M."/>
            <person name="Minakuchi Y."/>
            <person name="Toyoda A."/>
            <person name="Nozaki H."/>
        </authorList>
    </citation>
    <scope>NUCLEOTIDE SEQUENCE [LARGE SCALE GENOMIC DNA]</scope>
    <source>
        <strain evidence="2 3">NIES-4468</strain>
    </source>
</reference>